<feature type="transmembrane region" description="Helical" evidence="1">
    <location>
        <begin position="6"/>
        <end position="28"/>
    </location>
</feature>
<dbReference type="RefSeq" id="WP_150062468.1">
    <property type="nucleotide sequence ID" value="NZ_JACHII010000021.1"/>
</dbReference>
<dbReference type="Proteomes" id="UP000324065">
    <property type="component" value="Unassembled WGS sequence"/>
</dbReference>
<evidence type="ECO:0000313" key="3">
    <source>
        <dbReference type="Proteomes" id="UP000324065"/>
    </source>
</evidence>
<gene>
    <name evidence="2" type="ORF">F1188_10980</name>
</gene>
<reference evidence="2 3" key="1">
    <citation type="submission" date="2019-09" db="EMBL/GenBank/DDBJ databases">
        <title>Genome sequence of Roseospira marina, one of the more divergent members of the non-sulfur purple photosynthetic bacterial family, the Rhodospirillaceae.</title>
        <authorList>
            <person name="Meyer T."/>
            <person name="Kyndt J."/>
        </authorList>
    </citation>
    <scope>NUCLEOTIDE SEQUENCE [LARGE SCALE GENOMIC DNA]</scope>
    <source>
        <strain evidence="2 3">DSM 15113</strain>
    </source>
</reference>
<organism evidence="2 3">
    <name type="scientific">Roseospira marina</name>
    <dbReference type="NCBI Taxonomy" id="140057"/>
    <lineage>
        <taxon>Bacteria</taxon>
        <taxon>Pseudomonadati</taxon>
        <taxon>Pseudomonadota</taxon>
        <taxon>Alphaproteobacteria</taxon>
        <taxon>Rhodospirillales</taxon>
        <taxon>Rhodospirillaceae</taxon>
        <taxon>Roseospira</taxon>
    </lineage>
</organism>
<keyword evidence="3" id="KW-1185">Reference proteome</keyword>
<evidence type="ECO:0000256" key="1">
    <source>
        <dbReference type="SAM" id="Phobius"/>
    </source>
</evidence>
<comment type="caution">
    <text evidence="2">The sequence shown here is derived from an EMBL/GenBank/DDBJ whole genome shotgun (WGS) entry which is preliminary data.</text>
</comment>
<evidence type="ECO:0000313" key="2">
    <source>
        <dbReference type="EMBL" id="KAA5605418.1"/>
    </source>
</evidence>
<keyword evidence="1" id="KW-0812">Transmembrane</keyword>
<dbReference type="AlphaFoldDB" id="A0A5M6ICR5"/>
<dbReference type="EMBL" id="VWPJ01000009">
    <property type="protein sequence ID" value="KAA5605418.1"/>
    <property type="molecule type" value="Genomic_DNA"/>
</dbReference>
<proteinExistence type="predicted"/>
<name>A0A5M6ICR5_9PROT</name>
<protein>
    <submittedName>
        <fullName evidence="2">Uncharacterized protein</fullName>
    </submittedName>
</protein>
<keyword evidence="1" id="KW-1133">Transmembrane helix</keyword>
<sequence length="109" mass="12482">MTTPITFEVLGTILTIIATTVGVAIWIVTEIAKSRRDSQDGRRELYARIDQNMHEIAETYMRRDLHDAEMRAVQHSLQETNTILSNITNRVCPFEARPDPGDRPSQETR</sequence>
<accession>A0A5M6ICR5</accession>
<keyword evidence="1" id="KW-0472">Membrane</keyword>